<dbReference type="AlphaFoldDB" id="A0A7J6DVQ6"/>
<dbReference type="GO" id="GO:0008270">
    <property type="term" value="F:zinc ion binding"/>
    <property type="evidence" value="ECO:0007669"/>
    <property type="project" value="UniProtKB-KW"/>
</dbReference>
<reference evidence="4 5" key="1">
    <citation type="journal article" date="2020" name="bioRxiv">
        <title>Sequence and annotation of 42 cannabis genomes reveals extensive copy number variation in cannabinoid synthesis and pathogen resistance genes.</title>
        <authorList>
            <person name="Mckernan K.J."/>
            <person name="Helbert Y."/>
            <person name="Kane L.T."/>
            <person name="Ebling H."/>
            <person name="Zhang L."/>
            <person name="Liu B."/>
            <person name="Eaton Z."/>
            <person name="Mclaughlin S."/>
            <person name="Kingan S."/>
            <person name="Baybayan P."/>
            <person name="Concepcion G."/>
            <person name="Jordan M."/>
            <person name="Riva A."/>
            <person name="Barbazuk W."/>
            <person name="Harkins T."/>
        </authorList>
    </citation>
    <scope>NUCLEOTIDE SEQUENCE [LARGE SCALE GENOMIC DNA]</scope>
    <source>
        <strain evidence="5">cv. Jamaican Lion 4</strain>
        <tissue evidence="4">Leaf</tissue>
    </source>
</reference>
<dbReference type="PANTHER" id="PTHR31286:SF167">
    <property type="entry name" value="OS09G0268800 PROTEIN"/>
    <property type="match status" value="1"/>
</dbReference>
<evidence type="ECO:0000313" key="5">
    <source>
        <dbReference type="Proteomes" id="UP000525078"/>
    </source>
</evidence>
<dbReference type="Pfam" id="PF14392">
    <property type="entry name" value="zf-CCHC_4"/>
    <property type="match status" value="1"/>
</dbReference>
<feature type="region of interest" description="Disordered" evidence="2">
    <location>
        <begin position="339"/>
        <end position="368"/>
    </location>
</feature>
<dbReference type="PANTHER" id="PTHR31286">
    <property type="entry name" value="GLYCINE-RICH CELL WALL STRUCTURAL PROTEIN 1.8-LIKE"/>
    <property type="match status" value="1"/>
</dbReference>
<protein>
    <recommendedName>
        <fullName evidence="3">CCHC-type domain-containing protein</fullName>
    </recommendedName>
</protein>
<dbReference type="EMBL" id="JAATIP010000384">
    <property type="protein sequence ID" value="KAF4349800.1"/>
    <property type="molecule type" value="Genomic_DNA"/>
</dbReference>
<dbReference type="PROSITE" id="PS50158">
    <property type="entry name" value="ZF_CCHC"/>
    <property type="match status" value="1"/>
</dbReference>
<name>A0A7J6DVQ6_CANSA</name>
<accession>A0A7J6DVQ6</accession>
<evidence type="ECO:0000256" key="1">
    <source>
        <dbReference type="PROSITE-ProRule" id="PRU00047"/>
    </source>
</evidence>
<keyword evidence="1" id="KW-0863">Zinc-finger</keyword>
<keyword evidence="1" id="KW-0479">Metal-binding</keyword>
<sequence>MDPLMHSLNSTLSLTNEESDVFILPESVPTSTKTSSVHVLLARVLTTTPVYKPRFYDQMSGLWKGRFPVTISTIMVKFFMSRLLVLGTRFGSFERNLGISRTTSLLPFLSKSAMLAEALGNLIGEFLEVFDDSTNEGWGPFLRIRVKLCVTKPLPRGRMIKLPNIRDEFWIDFRYERLPVFCFECGRLGHPFEQCVSFMERMDNGNDDDLPFGPWMKGASLPTDNYDRYRTDFSKGNAWPLLTRLARNTITASIPGSYARLQPQPQHLLAGESSSTPVINNLSMTTNITSSVSTLSVDVHNDMLMTKSSSPQHSLSTHHNPAHASPKLKGILTTLTTTIQSPSSNSHTTAFPKNKLPSSPAPVTLPTSSHDVTDLSHIFTPDVGHFPSHPFATYPPSTTLLQPPINSLKKISIQSPGHQIFTPATRTLHITPTIGKENIGPNSVYKRPNDSLSLRKTLKRCRGF</sequence>
<feature type="domain" description="CCHC-type" evidence="3">
    <location>
        <begin position="182"/>
        <end position="195"/>
    </location>
</feature>
<evidence type="ECO:0000313" key="4">
    <source>
        <dbReference type="EMBL" id="KAF4349800.1"/>
    </source>
</evidence>
<dbReference type="InterPro" id="IPR001878">
    <property type="entry name" value="Znf_CCHC"/>
</dbReference>
<dbReference type="InterPro" id="IPR025836">
    <property type="entry name" value="Zn_knuckle_CX2CX4HX4C"/>
</dbReference>
<gene>
    <name evidence="4" type="ORF">F8388_001078</name>
</gene>
<keyword evidence="1" id="KW-0862">Zinc</keyword>
<feature type="compositionally biased region" description="Polar residues" evidence="2">
    <location>
        <begin position="340"/>
        <end position="351"/>
    </location>
</feature>
<dbReference type="GO" id="GO:0003676">
    <property type="term" value="F:nucleic acid binding"/>
    <property type="evidence" value="ECO:0007669"/>
    <property type="project" value="InterPro"/>
</dbReference>
<proteinExistence type="predicted"/>
<dbReference type="Proteomes" id="UP000525078">
    <property type="component" value="Unassembled WGS sequence"/>
</dbReference>
<evidence type="ECO:0000259" key="3">
    <source>
        <dbReference type="PROSITE" id="PS50158"/>
    </source>
</evidence>
<evidence type="ECO:0000256" key="2">
    <source>
        <dbReference type="SAM" id="MobiDB-lite"/>
    </source>
</evidence>
<organism evidence="4 5">
    <name type="scientific">Cannabis sativa</name>
    <name type="common">Hemp</name>
    <name type="synonym">Marijuana</name>
    <dbReference type="NCBI Taxonomy" id="3483"/>
    <lineage>
        <taxon>Eukaryota</taxon>
        <taxon>Viridiplantae</taxon>
        <taxon>Streptophyta</taxon>
        <taxon>Embryophyta</taxon>
        <taxon>Tracheophyta</taxon>
        <taxon>Spermatophyta</taxon>
        <taxon>Magnoliopsida</taxon>
        <taxon>eudicotyledons</taxon>
        <taxon>Gunneridae</taxon>
        <taxon>Pentapetalae</taxon>
        <taxon>rosids</taxon>
        <taxon>fabids</taxon>
        <taxon>Rosales</taxon>
        <taxon>Cannabaceae</taxon>
        <taxon>Cannabis</taxon>
    </lineage>
</organism>
<dbReference type="InterPro" id="IPR040256">
    <property type="entry name" value="At4g02000-like"/>
</dbReference>
<comment type="caution">
    <text evidence="4">The sequence shown here is derived from an EMBL/GenBank/DDBJ whole genome shotgun (WGS) entry which is preliminary data.</text>
</comment>